<reference evidence="8 9" key="1">
    <citation type="journal article" date="2015" name="Sci. Rep.">
        <title>The genome of Leishmania panamensis: insights into genomics of the L. (Viannia) subgenus.</title>
        <authorList>
            <person name="Llanes A."/>
            <person name="Restrepo C.M."/>
            <person name="Vecchio G.D."/>
            <person name="Anguizola F.J."/>
            <person name="Lleonart R."/>
        </authorList>
    </citation>
    <scope>NUCLEOTIDE SEQUENCE [LARGE SCALE GENOMIC DNA]</scope>
    <source>
        <strain evidence="8 9">MHOM/PA/94/PSC-1</strain>
    </source>
</reference>
<dbReference type="GeneID" id="22574857"/>
<dbReference type="InterPro" id="IPR036236">
    <property type="entry name" value="Znf_C2H2_sf"/>
</dbReference>
<dbReference type="VEuPathDB" id="TriTrypDB:LPAL13_210008100"/>
<keyword evidence="9" id="KW-1185">Reference proteome</keyword>
<keyword evidence="3" id="KW-0863">Zinc-finger</keyword>
<feature type="region of interest" description="Disordered" evidence="6">
    <location>
        <begin position="205"/>
        <end position="237"/>
    </location>
</feature>
<keyword evidence="2" id="KW-0479">Metal-binding</keyword>
<dbReference type="PANTHER" id="PTHR16465:SF0">
    <property type="entry name" value="ZINC FINGER MATRIN-TYPE PROTEIN 5"/>
    <property type="match status" value="1"/>
</dbReference>
<dbReference type="PROSITE" id="PS50171">
    <property type="entry name" value="ZF_MATRIN"/>
    <property type="match status" value="1"/>
</dbReference>
<dbReference type="GO" id="GO:0003676">
    <property type="term" value="F:nucleic acid binding"/>
    <property type="evidence" value="ECO:0007669"/>
    <property type="project" value="InterPro"/>
</dbReference>
<dbReference type="RefSeq" id="XP_010698823.1">
    <property type="nucleotide sequence ID" value="XM_010700521.1"/>
</dbReference>
<name>A0A088S904_LEIPA</name>
<dbReference type="GO" id="GO:0005689">
    <property type="term" value="C:U12-type spliceosomal complex"/>
    <property type="evidence" value="ECO:0007669"/>
    <property type="project" value="TreeGrafter"/>
</dbReference>
<feature type="compositionally biased region" description="Low complexity" evidence="6">
    <location>
        <begin position="205"/>
        <end position="225"/>
    </location>
</feature>
<evidence type="ECO:0000313" key="8">
    <source>
        <dbReference type="EMBL" id="AIN98116.1"/>
    </source>
</evidence>
<evidence type="ECO:0000259" key="7">
    <source>
        <dbReference type="PROSITE" id="PS50171"/>
    </source>
</evidence>
<feature type="compositionally biased region" description="Low complexity" evidence="6">
    <location>
        <begin position="1"/>
        <end position="15"/>
    </location>
</feature>
<gene>
    <name evidence="8" type="ORF">LPMP_210350</name>
</gene>
<dbReference type="PANTHER" id="PTHR16465">
    <property type="entry name" value="NUCLEASE-RELATED"/>
    <property type="match status" value="1"/>
</dbReference>
<evidence type="ECO:0000256" key="2">
    <source>
        <dbReference type="ARBA" id="ARBA00022723"/>
    </source>
</evidence>
<protein>
    <submittedName>
        <fullName evidence="8">U1 small nuclear ribonucleoprotein C, putative</fullName>
    </submittedName>
</protein>
<dbReference type="KEGG" id="lpan:LPMP_210350"/>
<dbReference type="Proteomes" id="UP000063063">
    <property type="component" value="Chromosome 21"/>
</dbReference>
<evidence type="ECO:0000256" key="1">
    <source>
        <dbReference type="ARBA" id="ARBA00004123"/>
    </source>
</evidence>
<dbReference type="GO" id="GO:0008270">
    <property type="term" value="F:zinc ion binding"/>
    <property type="evidence" value="ECO:0007669"/>
    <property type="project" value="UniProtKB-KW"/>
</dbReference>
<keyword evidence="5" id="KW-0539">Nucleus</keyword>
<evidence type="ECO:0000256" key="6">
    <source>
        <dbReference type="SAM" id="MobiDB-lite"/>
    </source>
</evidence>
<dbReference type="eggNOG" id="ENOG502S6FB">
    <property type="taxonomic scope" value="Eukaryota"/>
</dbReference>
<evidence type="ECO:0000256" key="4">
    <source>
        <dbReference type="ARBA" id="ARBA00022833"/>
    </source>
</evidence>
<evidence type="ECO:0000313" key="9">
    <source>
        <dbReference type="Proteomes" id="UP000063063"/>
    </source>
</evidence>
<sequence>MDPSAVAAPRAAADANQHHPHNRNGNGVFSAGQPSETEMKRIRQRRRLARKTPEQRRRLQQYQRRHNEKDERLYYCDYCDLFISSRHRTWMTHLRSTRHMNAFQSYYDLVAHVESVWMAEMNCEVERARSREVHRLQKRTAGNGAATPLTAQQVAPGIVVGGTLASGRLPPPPPFPQPSDVTVQVGATPAIRVGTKTILPPVVPAASPVDVKSSPSSPLTDSGSSRKSADEARLSMP</sequence>
<keyword evidence="8" id="KW-0687">Ribonucleoprotein</keyword>
<dbReference type="AlphaFoldDB" id="A0A088S904"/>
<evidence type="ECO:0000256" key="5">
    <source>
        <dbReference type="ARBA" id="ARBA00023242"/>
    </source>
</evidence>
<feature type="domain" description="Matrin-type" evidence="7">
    <location>
        <begin position="74"/>
        <end position="105"/>
    </location>
</feature>
<proteinExistence type="predicted"/>
<dbReference type="SUPFAM" id="SSF57667">
    <property type="entry name" value="beta-beta-alpha zinc fingers"/>
    <property type="match status" value="1"/>
</dbReference>
<dbReference type="InterPro" id="IPR000690">
    <property type="entry name" value="Matrin/U1-C_Znf_C2H2"/>
</dbReference>
<feature type="region of interest" description="Disordered" evidence="6">
    <location>
        <begin position="1"/>
        <end position="64"/>
    </location>
</feature>
<dbReference type="EMBL" id="CP009390">
    <property type="protein sequence ID" value="AIN98116.1"/>
    <property type="molecule type" value="Genomic_DNA"/>
</dbReference>
<comment type="subcellular location">
    <subcellularLocation>
        <location evidence="1">Nucleus</location>
    </subcellularLocation>
</comment>
<feature type="compositionally biased region" description="Basic and acidic residues" evidence="6">
    <location>
        <begin position="227"/>
        <end position="237"/>
    </location>
</feature>
<dbReference type="OrthoDB" id="261448at2759"/>
<evidence type="ECO:0000256" key="3">
    <source>
        <dbReference type="ARBA" id="ARBA00022771"/>
    </source>
</evidence>
<organism evidence="8 9">
    <name type="scientific">Leishmania panamensis</name>
    <dbReference type="NCBI Taxonomy" id="5679"/>
    <lineage>
        <taxon>Eukaryota</taxon>
        <taxon>Discoba</taxon>
        <taxon>Euglenozoa</taxon>
        <taxon>Kinetoplastea</taxon>
        <taxon>Metakinetoplastina</taxon>
        <taxon>Trypanosomatida</taxon>
        <taxon>Trypanosomatidae</taxon>
        <taxon>Leishmaniinae</taxon>
        <taxon>Leishmania</taxon>
        <taxon>Leishmania guyanensis species complex</taxon>
    </lineage>
</organism>
<feature type="compositionally biased region" description="Polar residues" evidence="6">
    <location>
        <begin position="23"/>
        <end position="36"/>
    </location>
</feature>
<keyword evidence="4" id="KW-0862">Zinc</keyword>
<dbReference type="VEuPathDB" id="TriTrypDB:LPMP_210350"/>
<accession>A0A088S904</accession>